<dbReference type="EMBL" id="JAXOJX010000016">
    <property type="protein sequence ID" value="MDZ5457287.1"/>
    <property type="molecule type" value="Genomic_DNA"/>
</dbReference>
<proteinExistence type="predicted"/>
<accession>A0ABU5IDU0</accession>
<reference evidence="1 2" key="1">
    <citation type="submission" date="2023-11" db="EMBL/GenBank/DDBJ databases">
        <title>Draft genome of Azohydromonas lata strain H1 (DSM1123), a polyhydroxyalkanoate producer.</title>
        <authorList>
            <person name="Traversa D."/>
            <person name="D'Addabbo P."/>
            <person name="Pazzani C."/>
            <person name="Manzari C."/>
            <person name="Chiara M."/>
            <person name="Scrascia M."/>
        </authorList>
    </citation>
    <scope>NUCLEOTIDE SEQUENCE [LARGE SCALE GENOMIC DNA]</scope>
    <source>
        <strain evidence="1 2">H1</strain>
    </source>
</reference>
<dbReference type="SUPFAM" id="SSF56059">
    <property type="entry name" value="Glutathione synthetase ATP-binding domain-like"/>
    <property type="match status" value="1"/>
</dbReference>
<comment type="caution">
    <text evidence="1">The sequence shown here is derived from an EMBL/GenBank/DDBJ whole genome shotgun (WGS) entry which is preliminary data.</text>
</comment>
<organism evidence="1 2">
    <name type="scientific">Azohydromonas lata</name>
    <dbReference type="NCBI Taxonomy" id="45677"/>
    <lineage>
        <taxon>Bacteria</taxon>
        <taxon>Pseudomonadati</taxon>
        <taxon>Pseudomonadota</taxon>
        <taxon>Betaproteobacteria</taxon>
        <taxon>Burkholderiales</taxon>
        <taxon>Sphaerotilaceae</taxon>
        <taxon>Azohydromonas</taxon>
    </lineage>
</organism>
<gene>
    <name evidence="1" type="ORF">SM757_11970</name>
</gene>
<protein>
    <submittedName>
        <fullName evidence="1">DUF3182 family protein</fullName>
    </submittedName>
</protein>
<sequence length="395" mass="41729">MSTAVLIPSAGGRHPPFDLAQGVLPAGPRQALTPHRRLTFVPCRADAREHELVTQRGIAQRLAALMGCELAEGADGMASLGYVIPNDTLMSLAAARRLGIRGEEDLFGGVVPYPFVATKVITHGLLRPDAAAPGGWNPDFNERVRDSVLPGWSVFSVADAREAAQRLLQGGPVRFKPACGIGGAGQSVLHGEADLDAALAALPAEQIEQHGLVLERNLAADVQTYSIGFLRLGSLVASYFGTQRNTLNRLGQEVYGGSTLTVVRGGFEALENLAADDEGARHAVALARTYHEAARDCFPGFLASRANYDVVRGLDASGTLCAGVLEQSWRMGGASGAEVAALQALCDAPARHTARASTVEAHGEFDPLPDGAVLYYRGVDEHVGPITKYALLHED</sequence>
<dbReference type="Pfam" id="PF11379">
    <property type="entry name" value="DUF3182"/>
    <property type="match status" value="1"/>
</dbReference>
<keyword evidence="2" id="KW-1185">Reference proteome</keyword>
<dbReference type="Proteomes" id="UP001293718">
    <property type="component" value="Unassembled WGS sequence"/>
</dbReference>
<dbReference type="InterPro" id="IPR021519">
    <property type="entry name" value="DUF3182"/>
</dbReference>
<name>A0ABU5IDU0_9BURK</name>
<dbReference type="RefSeq" id="WP_322465620.1">
    <property type="nucleotide sequence ID" value="NZ_JAXOJX010000016.1"/>
</dbReference>
<evidence type="ECO:0000313" key="1">
    <source>
        <dbReference type="EMBL" id="MDZ5457287.1"/>
    </source>
</evidence>
<evidence type="ECO:0000313" key="2">
    <source>
        <dbReference type="Proteomes" id="UP001293718"/>
    </source>
</evidence>